<evidence type="ECO:0000256" key="1">
    <source>
        <dbReference type="SAM" id="Phobius"/>
    </source>
</evidence>
<keyword evidence="1" id="KW-0472">Membrane</keyword>
<organism evidence="2 3">
    <name type="scientific">Arthrobacter terrae</name>
    <dbReference type="NCBI Taxonomy" id="2935737"/>
    <lineage>
        <taxon>Bacteria</taxon>
        <taxon>Bacillati</taxon>
        <taxon>Actinomycetota</taxon>
        <taxon>Actinomycetes</taxon>
        <taxon>Micrococcales</taxon>
        <taxon>Micrococcaceae</taxon>
        <taxon>Arthrobacter</taxon>
    </lineage>
</organism>
<evidence type="ECO:0000313" key="3">
    <source>
        <dbReference type="Proteomes" id="UP000655366"/>
    </source>
</evidence>
<dbReference type="Proteomes" id="UP000655366">
    <property type="component" value="Unassembled WGS sequence"/>
</dbReference>
<dbReference type="AlphaFoldDB" id="A0A931CTP3"/>
<dbReference type="InterPro" id="IPR049713">
    <property type="entry name" value="Pr6Pr-like"/>
</dbReference>
<dbReference type="NCBIfam" id="NF038065">
    <property type="entry name" value="Pr6Pr"/>
    <property type="match status" value="1"/>
</dbReference>
<feature type="transmembrane region" description="Helical" evidence="1">
    <location>
        <begin position="53"/>
        <end position="78"/>
    </location>
</feature>
<keyword evidence="1" id="KW-1133">Transmembrane helix</keyword>
<feature type="transmembrane region" description="Helical" evidence="1">
    <location>
        <begin position="192"/>
        <end position="215"/>
    </location>
</feature>
<protein>
    <submittedName>
        <fullName evidence="2">Pr6Pr family membrane protein</fullName>
    </submittedName>
</protein>
<dbReference type="EMBL" id="JADNYM010000010">
    <property type="protein sequence ID" value="MBG0739628.1"/>
    <property type="molecule type" value="Genomic_DNA"/>
</dbReference>
<sequence>MTDVASRTPSLLSLAFLGRTWHLATALIGAAGFIFQIYALVNGPRYAVDPANAWWNFGSYFTIESNFLVLFISLTLAANSARAGGQVWRVLRLMSLVNITVTMIIQFFLLRDLPEIQALRGAGLYADRILHYVVPLMVILGWVVFGPRPRISIKTTFLILVFPVIWCIYTVIRGALTGWYPYPFINVTEQGALVIVNCILVGVVFLAVGFVYYWLDRTLRPAPDAKPQASAR</sequence>
<feature type="transmembrane region" description="Helical" evidence="1">
    <location>
        <begin position="90"/>
        <end position="109"/>
    </location>
</feature>
<feature type="transmembrane region" description="Helical" evidence="1">
    <location>
        <begin position="21"/>
        <end position="41"/>
    </location>
</feature>
<keyword evidence="3" id="KW-1185">Reference proteome</keyword>
<dbReference type="RefSeq" id="WP_196396567.1">
    <property type="nucleotide sequence ID" value="NZ_JADNYM010000010.1"/>
</dbReference>
<evidence type="ECO:0000313" key="2">
    <source>
        <dbReference type="EMBL" id="MBG0739628.1"/>
    </source>
</evidence>
<accession>A0A931CTP3</accession>
<comment type="caution">
    <text evidence="2">The sequence shown here is derived from an EMBL/GenBank/DDBJ whole genome shotgun (WGS) entry which is preliminary data.</text>
</comment>
<reference evidence="2 3" key="1">
    <citation type="submission" date="2020-11" db="EMBL/GenBank/DDBJ databases">
        <title>Arthrobacter antarcticus sp. nov., isolated from Antarctic Soil.</title>
        <authorList>
            <person name="Li J."/>
        </authorList>
    </citation>
    <scope>NUCLEOTIDE SEQUENCE [LARGE SCALE GENOMIC DNA]</scope>
    <source>
        <strain evidence="2 3">Z1-20</strain>
    </source>
</reference>
<feature type="transmembrane region" description="Helical" evidence="1">
    <location>
        <begin position="129"/>
        <end position="145"/>
    </location>
</feature>
<feature type="transmembrane region" description="Helical" evidence="1">
    <location>
        <begin position="157"/>
        <end position="180"/>
    </location>
</feature>
<keyword evidence="1" id="KW-0812">Transmembrane</keyword>
<proteinExistence type="predicted"/>
<name>A0A931CTP3_9MICC</name>
<gene>
    <name evidence="2" type="ORF">IV500_09545</name>
</gene>